<protein>
    <submittedName>
        <fullName evidence="2">Type II toxin-antitoxin system VapB family antitoxin</fullName>
    </submittedName>
</protein>
<evidence type="ECO:0000313" key="2">
    <source>
        <dbReference type="EMBL" id="MEJ5943697.1"/>
    </source>
</evidence>
<proteinExistence type="predicted"/>
<dbReference type="RefSeq" id="WP_339573089.1">
    <property type="nucleotide sequence ID" value="NZ_JBBIAA010000001.1"/>
</dbReference>
<keyword evidence="1" id="KW-1277">Toxin-antitoxin system</keyword>
<dbReference type="InterPro" id="IPR011660">
    <property type="entry name" value="VapB-like"/>
</dbReference>
<dbReference type="Pfam" id="PF07704">
    <property type="entry name" value="PSK_trans_fac"/>
    <property type="match status" value="1"/>
</dbReference>
<evidence type="ECO:0000256" key="1">
    <source>
        <dbReference type="ARBA" id="ARBA00022649"/>
    </source>
</evidence>
<keyword evidence="3" id="KW-1185">Reference proteome</keyword>
<dbReference type="Proteomes" id="UP001387100">
    <property type="component" value="Unassembled WGS sequence"/>
</dbReference>
<reference evidence="2 3" key="1">
    <citation type="journal article" date="2017" name="Int. J. Syst. Evol. Microbiol.">
        <title>Pseudokineococcus basanitobsidens sp. nov., isolated from volcanic rock.</title>
        <authorList>
            <person name="Lee D.W."/>
            <person name="Park M.Y."/>
            <person name="Kim J.J."/>
            <person name="Kim B.S."/>
        </authorList>
    </citation>
    <scope>NUCLEOTIDE SEQUENCE [LARGE SCALE GENOMIC DNA]</scope>
    <source>
        <strain evidence="2 3">DSM 103726</strain>
    </source>
</reference>
<name>A0ABU8RF39_9ACTN</name>
<evidence type="ECO:0000313" key="3">
    <source>
        <dbReference type="Proteomes" id="UP001387100"/>
    </source>
</evidence>
<accession>A0ABU8RF39</accession>
<gene>
    <name evidence="2" type="ORF">WDZ17_00125</name>
</gene>
<dbReference type="EMBL" id="JBBIAA010000001">
    <property type="protein sequence ID" value="MEJ5943697.1"/>
    <property type="molecule type" value="Genomic_DNA"/>
</dbReference>
<sequence>MALSIKNVETERLARELARATGQTVTRAVTGALTAQLEALRDSDDVREGRWERVRTVAADAAARWGADDRVDPAADLYDDGGLPR</sequence>
<comment type="caution">
    <text evidence="2">The sequence shown here is derived from an EMBL/GenBank/DDBJ whole genome shotgun (WGS) entry which is preliminary data.</text>
</comment>
<organism evidence="2 3">
    <name type="scientific">Pseudokineococcus basanitobsidens</name>
    <dbReference type="NCBI Taxonomy" id="1926649"/>
    <lineage>
        <taxon>Bacteria</taxon>
        <taxon>Bacillati</taxon>
        <taxon>Actinomycetota</taxon>
        <taxon>Actinomycetes</taxon>
        <taxon>Kineosporiales</taxon>
        <taxon>Kineosporiaceae</taxon>
        <taxon>Pseudokineococcus</taxon>
    </lineage>
</organism>